<evidence type="ECO:0000313" key="8">
    <source>
        <dbReference type="Proteomes" id="UP000265955"/>
    </source>
</evidence>
<dbReference type="PANTHER" id="PTHR33751:SF11">
    <property type="entry name" value="BLL4483 PROTEIN"/>
    <property type="match status" value="1"/>
</dbReference>
<dbReference type="GO" id="GO:0042597">
    <property type="term" value="C:periplasmic space"/>
    <property type="evidence" value="ECO:0007669"/>
    <property type="project" value="InterPro"/>
</dbReference>
<feature type="binding site" description="covalent" evidence="4">
    <location>
        <position position="59"/>
    </location>
    <ligand>
        <name>heme c</name>
        <dbReference type="ChEBI" id="CHEBI:61717"/>
        <label>1</label>
    </ligand>
</feature>
<keyword evidence="3 5" id="KW-0408">Iron</keyword>
<feature type="binding site" description="axial binding residue" evidence="5">
    <location>
        <position position="207"/>
    </location>
    <ligand>
        <name>heme c</name>
        <dbReference type="ChEBI" id="CHEBI:61717"/>
        <label>2</label>
    </ligand>
    <ligandPart>
        <name>Fe</name>
        <dbReference type="ChEBI" id="CHEBI:18248"/>
    </ligandPart>
</feature>
<dbReference type="InterPro" id="IPR024167">
    <property type="entry name" value="Cytochrome_c4-like"/>
</dbReference>
<dbReference type="SUPFAM" id="SSF46626">
    <property type="entry name" value="Cytochrome c"/>
    <property type="match status" value="2"/>
</dbReference>
<feature type="binding site" description="covalent" evidence="4">
    <location>
        <position position="62"/>
    </location>
    <ligand>
        <name>heme c</name>
        <dbReference type="ChEBI" id="CHEBI:61717"/>
        <label>1</label>
    </ligand>
</feature>
<feature type="domain" description="Cytochrome c" evidence="6">
    <location>
        <begin position="140"/>
        <end position="230"/>
    </location>
</feature>
<dbReference type="GO" id="GO:0020037">
    <property type="term" value="F:heme binding"/>
    <property type="evidence" value="ECO:0007669"/>
    <property type="project" value="InterPro"/>
</dbReference>
<keyword evidence="8" id="KW-1185">Reference proteome</keyword>
<comment type="PTM">
    <text evidence="4">Binds 2 heme c groups covalently per subunit.</text>
</comment>
<dbReference type="Proteomes" id="UP000265955">
    <property type="component" value="Unassembled WGS sequence"/>
</dbReference>
<feature type="binding site" description="axial binding residue" evidence="5">
    <location>
        <position position="63"/>
    </location>
    <ligand>
        <name>heme c</name>
        <dbReference type="ChEBI" id="CHEBI:61717"/>
        <label>1</label>
    </ligand>
    <ligandPart>
        <name>Fe</name>
        <dbReference type="ChEBI" id="CHEBI:18248"/>
    </ligandPart>
</feature>
<dbReference type="GO" id="GO:0005506">
    <property type="term" value="F:iron ion binding"/>
    <property type="evidence" value="ECO:0007669"/>
    <property type="project" value="InterPro"/>
</dbReference>
<dbReference type="EMBL" id="QYUO01000002">
    <property type="protein sequence ID" value="RJF95163.1"/>
    <property type="molecule type" value="Genomic_DNA"/>
</dbReference>
<dbReference type="GO" id="GO:0009055">
    <property type="term" value="F:electron transfer activity"/>
    <property type="evidence" value="ECO:0007669"/>
    <property type="project" value="InterPro"/>
</dbReference>
<organism evidence="7 8">
    <name type="scientific">Noviherbaspirillum saxi</name>
    <dbReference type="NCBI Taxonomy" id="2320863"/>
    <lineage>
        <taxon>Bacteria</taxon>
        <taxon>Pseudomonadati</taxon>
        <taxon>Pseudomonadota</taxon>
        <taxon>Betaproteobacteria</taxon>
        <taxon>Burkholderiales</taxon>
        <taxon>Oxalobacteraceae</taxon>
        <taxon>Noviherbaspirillum</taxon>
    </lineage>
</organism>
<keyword evidence="2 5" id="KW-0479">Metal-binding</keyword>
<sequence length="253" mass="26776">MKTTLIKIHGRAAHAGVGARSLVTLSGKLVLTALLSACGLASAQQAKVPDTIAQRAMACAACHGKEGRATSDGYFPRIAGKPAGYLYNQLINFREGHRQYPLMTYMVAHLSDDYLMEISQYFSALHLPYPPPQAANVPPAILERGRMLVMSGDRSKSIPACIACHGQKLTGVLPAIPSLVGLPRDYLNAQFGAWKNGSRKAAAPDCMSQISKQISPDDIAAVSSWLASQPIPGDMAPSPAASIKLPIPCGSAQ</sequence>
<feature type="binding site" description="axial binding residue" evidence="5">
    <location>
        <position position="103"/>
    </location>
    <ligand>
        <name>heme c</name>
        <dbReference type="ChEBI" id="CHEBI:61717"/>
        <label>1</label>
    </ligand>
    <ligandPart>
        <name>Fe</name>
        <dbReference type="ChEBI" id="CHEBI:18248"/>
    </ligandPart>
</feature>
<dbReference type="Gene3D" id="1.10.760.10">
    <property type="entry name" value="Cytochrome c-like domain"/>
    <property type="match status" value="2"/>
</dbReference>
<accession>A0A3A3FI27</accession>
<dbReference type="RefSeq" id="WP_119770314.1">
    <property type="nucleotide sequence ID" value="NZ_QYUO01000002.1"/>
</dbReference>
<dbReference type="PROSITE" id="PS51007">
    <property type="entry name" value="CYTC"/>
    <property type="match status" value="2"/>
</dbReference>
<dbReference type="PIRSF" id="PIRSF000005">
    <property type="entry name" value="Cytochrome_c4"/>
    <property type="match status" value="1"/>
</dbReference>
<dbReference type="InterPro" id="IPR036909">
    <property type="entry name" value="Cyt_c-like_dom_sf"/>
</dbReference>
<dbReference type="PANTHER" id="PTHR33751">
    <property type="entry name" value="CBB3-TYPE CYTOCHROME C OXIDASE SUBUNIT FIXP"/>
    <property type="match status" value="1"/>
</dbReference>
<reference evidence="8" key="1">
    <citation type="submission" date="2018-09" db="EMBL/GenBank/DDBJ databases">
        <authorList>
            <person name="Zhu H."/>
        </authorList>
    </citation>
    <scope>NUCLEOTIDE SEQUENCE [LARGE SCALE GENOMIC DNA]</scope>
    <source>
        <strain evidence="8">K1R23-30</strain>
    </source>
</reference>
<proteinExistence type="predicted"/>
<comment type="caution">
    <text evidence="7">The sequence shown here is derived from an EMBL/GenBank/DDBJ whole genome shotgun (WGS) entry which is preliminary data.</text>
</comment>
<evidence type="ECO:0000256" key="1">
    <source>
        <dbReference type="ARBA" id="ARBA00022617"/>
    </source>
</evidence>
<name>A0A3A3FI27_9BURK</name>
<dbReference type="InterPro" id="IPR009056">
    <property type="entry name" value="Cyt_c-like_dom"/>
</dbReference>
<protein>
    <submittedName>
        <fullName evidence="7">Cytochrome c4</fullName>
    </submittedName>
</protein>
<dbReference type="AlphaFoldDB" id="A0A3A3FI27"/>
<evidence type="ECO:0000259" key="6">
    <source>
        <dbReference type="PROSITE" id="PS51007"/>
    </source>
</evidence>
<dbReference type="OrthoDB" id="9773456at2"/>
<evidence type="ECO:0000256" key="4">
    <source>
        <dbReference type="PIRSR" id="PIRSR000005-1"/>
    </source>
</evidence>
<evidence type="ECO:0000313" key="7">
    <source>
        <dbReference type="EMBL" id="RJF95163.1"/>
    </source>
</evidence>
<feature type="binding site" description="covalent" evidence="4">
    <location>
        <position position="161"/>
    </location>
    <ligand>
        <name>heme c</name>
        <dbReference type="ChEBI" id="CHEBI:61717"/>
        <label>2</label>
    </ligand>
</feature>
<feature type="binding site" description="covalent" evidence="4">
    <location>
        <position position="164"/>
    </location>
    <ligand>
        <name>heme c</name>
        <dbReference type="ChEBI" id="CHEBI:61717"/>
        <label>2</label>
    </ligand>
</feature>
<feature type="binding site" description="axial binding residue" evidence="5">
    <location>
        <position position="165"/>
    </location>
    <ligand>
        <name>heme c</name>
        <dbReference type="ChEBI" id="CHEBI:61717"/>
        <label>2</label>
    </ligand>
    <ligandPart>
        <name>Fe</name>
        <dbReference type="ChEBI" id="CHEBI:18248"/>
    </ligandPart>
</feature>
<gene>
    <name evidence="7" type="ORF">D3871_17045</name>
</gene>
<feature type="domain" description="Cytochrome c" evidence="6">
    <location>
        <begin position="22"/>
        <end position="126"/>
    </location>
</feature>
<evidence type="ECO:0000256" key="2">
    <source>
        <dbReference type="ARBA" id="ARBA00022723"/>
    </source>
</evidence>
<evidence type="ECO:0000256" key="3">
    <source>
        <dbReference type="ARBA" id="ARBA00023004"/>
    </source>
</evidence>
<evidence type="ECO:0000256" key="5">
    <source>
        <dbReference type="PIRSR" id="PIRSR000005-2"/>
    </source>
</evidence>
<dbReference type="InterPro" id="IPR050597">
    <property type="entry name" value="Cytochrome_c_Oxidase_Subunit"/>
</dbReference>
<keyword evidence="1 4" id="KW-0349">Heme</keyword>